<dbReference type="Proteomes" id="UP000799438">
    <property type="component" value="Unassembled WGS sequence"/>
</dbReference>
<evidence type="ECO:0000256" key="1">
    <source>
        <dbReference type="SAM" id="SignalP"/>
    </source>
</evidence>
<evidence type="ECO:0000313" key="3">
    <source>
        <dbReference type="Proteomes" id="UP000799438"/>
    </source>
</evidence>
<proteinExistence type="predicted"/>
<evidence type="ECO:0000313" key="2">
    <source>
        <dbReference type="EMBL" id="KAF2136520.1"/>
    </source>
</evidence>
<dbReference type="AlphaFoldDB" id="A0A6A6AXN1"/>
<feature type="signal peptide" evidence="1">
    <location>
        <begin position="1"/>
        <end position="20"/>
    </location>
</feature>
<keyword evidence="1" id="KW-0732">Signal</keyword>
<keyword evidence="3" id="KW-1185">Reference proteome</keyword>
<dbReference type="GeneID" id="54304006"/>
<dbReference type="EMBL" id="ML995518">
    <property type="protein sequence ID" value="KAF2136520.1"/>
    <property type="molecule type" value="Genomic_DNA"/>
</dbReference>
<accession>A0A6A6AXN1</accession>
<feature type="chain" id="PRO_5025538383" evidence="1">
    <location>
        <begin position="21"/>
        <end position="177"/>
    </location>
</feature>
<organism evidence="2 3">
    <name type="scientific">Aplosporella prunicola CBS 121167</name>
    <dbReference type="NCBI Taxonomy" id="1176127"/>
    <lineage>
        <taxon>Eukaryota</taxon>
        <taxon>Fungi</taxon>
        <taxon>Dikarya</taxon>
        <taxon>Ascomycota</taxon>
        <taxon>Pezizomycotina</taxon>
        <taxon>Dothideomycetes</taxon>
        <taxon>Dothideomycetes incertae sedis</taxon>
        <taxon>Botryosphaeriales</taxon>
        <taxon>Aplosporellaceae</taxon>
        <taxon>Aplosporella</taxon>
    </lineage>
</organism>
<reference evidence="2" key="1">
    <citation type="journal article" date="2020" name="Stud. Mycol.">
        <title>101 Dothideomycetes genomes: a test case for predicting lifestyles and emergence of pathogens.</title>
        <authorList>
            <person name="Haridas S."/>
            <person name="Albert R."/>
            <person name="Binder M."/>
            <person name="Bloem J."/>
            <person name="Labutti K."/>
            <person name="Salamov A."/>
            <person name="Andreopoulos B."/>
            <person name="Baker S."/>
            <person name="Barry K."/>
            <person name="Bills G."/>
            <person name="Bluhm B."/>
            <person name="Cannon C."/>
            <person name="Castanera R."/>
            <person name="Culley D."/>
            <person name="Daum C."/>
            <person name="Ezra D."/>
            <person name="Gonzalez J."/>
            <person name="Henrissat B."/>
            <person name="Kuo A."/>
            <person name="Liang C."/>
            <person name="Lipzen A."/>
            <person name="Lutzoni F."/>
            <person name="Magnuson J."/>
            <person name="Mondo S."/>
            <person name="Nolan M."/>
            <person name="Ohm R."/>
            <person name="Pangilinan J."/>
            <person name="Park H.-J."/>
            <person name="Ramirez L."/>
            <person name="Alfaro M."/>
            <person name="Sun H."/>
            <person name="Tritt A."/>
            <person name="Yoshinaga Y."/>
            <person name="Zwiers L.-H."/>
            <person name="Turgeon B."/>
            <person name="Goodwin S."/>
            <person name="Spatafora J."/>
            <person name="Crous P."/>
            <person name="Grigoriev I."/>
        </authorList>
    </citation>
    <scope>NUCLEOTIDE SEQUENCE</scope>
    <source>
        <strain evidence="2">CBS 121167</strain>
    </source>
</reference>
<name>A0A6A6AXN1_9PEZI</name>
<protein>
    <submittedName>
        <fullName evidence="2">Uncharacterized protein</fullName>
    </submittedName>
</protein>
<gene>
    <name evidence="2" type="ORF">K452DRAFT_362456</name>
</gene>
<dbReference type="RefSeq" id="XP_033392238.1">
    <property type="nucleotide sequence ID" value="XM_033546500.1"/>
</dbReference>
<sequence length="177" mass="19107">MHFTKATIIAMAALLSSGYALPSGLDARRSGDACQVQQCCDDADNQCRTAPEANMSKCSADKDTCYTNIGLPSPYGKAKRDAPTKESCDDADNKCRTADDANMSNADKDACYTKAGLPSPYGKAKRQETAVDCKDKECCDQQDNECRTAPDANMSQCSAWKDSCYTSNNLPSPYGKF</sequence>
<dbReference type="OrthoDB" id="3836772at2759"/>